<name>A0AC34G928_9BILA</name>
<evidence type="ECO:0000313" key="1">
    <source>
        <dbReference type="Proteomes" id="UP000887579"/>
    </source>
</evidence>
<protein>
    <submittedName>
        <fullName evidence="2">Uncharacterized protein</fullName>
    </submittedName>
</protein>
<reference evidence="2" key="1">
    <citation type="submission" date="2022-11" db="UniProtKB">
        <authorList>
            <consortium name="WormBaseParasite"/>
        </authorList>
    </citation>
    <scope>IDENTIFICATION</scope>
</reference>
<proteinExistence type="predicted"/>
<dbReference type="Proteomes" id="UP000887579">
    <property type="component" value="Unplaced"/>
</dbReference>
<evidence type="ECO:0000313" key="2">
    <source>
        <dbReference type="WBParaSite" id="ES5_v2.g26048.t1"/>
    </source>
</evidence>
<sequence length="242" mass="26462">MDPPGLEEEDTVTHAELYQAYVNFWNSLNNCLEDGDKIRPTNGTYPSFQEAKNLWKHMKKPRERKLFWIATGFTHPEFPDDEEQFRREEANGLIDDTNVTTGAVADDESSDDEIPDLNDENTPPVVNFAVNAAGDALNRLYGGAPVGMEDISSDEDAPQEHINANVAANNLVFPVNNGVGRPETPIALLHEPVVTGPVPFVISPVRSHINSLNLTTPPQPNMPTAPAPAAPSPVSAWVTTED</sequence>
<organism evidence="1 2">
    <name type="scientific">Panagrolaimus sp. ES5</name>
    <dbReference type="NCBI Taxonomy" id="591445"/>
    <lineage>
        <taxon>Eukaryota</taxon>
        <taxon>Metazoa</taxon>
        <taxon>Ecdysozoa</taxon>
        <taxon>Nematoda</taxon>
        <taxon>Chromadorea</taxon>
        <taxon>Rhabditida</taxon>
        <taxon>Tylenchina</taxon>
        <taxon>Panagrolaimomorpha</taxon>
        <taxon>Panagrolaimoidea</taxon>
        <taxon>Panagrolaimidae</taxon>
        <taxon>Panagrolaimus</taxon>
    </lineage>
</organism>
<accession>A0AC34G928</accession>
<dbReference type="WBParaSite" id="ES5_v2.g26048.t1">
    <property type="protein sequence ID" value="ES5_v2.g26048.t1"/>
    <property type="gene ID" value="ES5_v2.g26048"/>
</dbReference>